<keyword evidence="2 10" id="KW-0805">Transcription regulation</keyword>
<dbReference type="PROSITE" id="PS50071">
    <property type="entry name" value="HOMEOBOX_2"/>
    <property type="match status" value="1"/>
</dbReference>
<evidence type="ECO:0000256" key="1">
    <source>
        <dbReference type="ARBA" id="ARBA00004123"/>
    </source>
</evidence>
<dbReference type="InterPro" id="IPR001356">
    <property type="entry name" value="HD"/>
</dbReference>
<dbReference type="InterPro" id="IPR000047">
    <property type="entry name" value="HTH_motif"/>
</dbReference>
<reference evidence="13 14" key="1">
    <citation type="submission" date="2020-09" db="EMBL/GenBank/DDBJ databases">
        <authorList>
            <person name="Ashkenazy H."/>
        </authorList>
    </citation>
    <scope>NUCLEOTIDE SEQUENCE [LARGE SCALE GENOMIC DNA]</scope>
    <source>
        <strain evidence="14">cv. Cdm-0</strain>
    </source>
</reference>
<evidence type="ECO:0000256" key="2">
    <source>
        <dbReference type="ARBA" id="ARBA00023015"/>
    </source>
</evidence>
<sequence length="247" mass="27784">MLEGYEEEEEAIVEERGHVGLSEKKRRLSINQVKALEKNFELENKLEPERKVKLAQELGLQPRQVAVWFQNRRARWKTKQLEKDYGISKLKTKLDGGGEEEEEEENNAAVTTESDISVKEEEVSLPEKITEAPSSPPQFLEHSDGLNYRSFTDLRDLLPLKAAASSFAAAAGSSDSSDSSALLNEESSSNVTVAAPVTVPGGNFFQFVKMEQTEDHEDFLSGEEACEFFSDEQPPSLHWYSTVDHWN</sequence>
<feature type="region of interest" description="Disordered" evidence="11">
    <location>
        <begin position="91"/>
        <end position="141"/>
    </location>
</feature>
<dbReference type="InterPro" id="IPR045224">
    <property type="entry name" value="HDZip_class_I_plant"/>
</dbReference>
<evidence type="ECO:0000256" key="11">
    <source>
        <dbReference type="SAM" id="MobiDB-lite"/>
    </source>
</evidence>
<feature type="DNA-binding region" description="Homeobox" evidence="8">
    <location>
        <begin position="21"/>
        <end position="80"/>
    </location>
</feature>
<organism evidence="13 14">
    <name type="scientific">Arabidopsis thaliana</name>
    <name type="common">Mouse-ear cress</name>
    <dbReference type="NCBI Taxonomy" id="3702"/>
    <lineage>
        <taxon>Eukaryota</taxon>
        <taxon>Viridiplantae</taxon>
        <taxon>Streptophyta</taxon>
        <taxon>Embryophyta</taxon>
        <taxon>Tracheophyta</taxon>
        <taxon>Spermatophyta</taxon>
        <taxon>Magnoliopsida</taxon>
        <taxon>eudicotyledons</taxon>
        <taxon>Gunneridae</taxon>
        <taxon>Pentapetalae</taxon>
        <taxon>rosids</taxon>
        <taxon>malvids</taxon>
        <taxon>Brassicales</taxon>
        <taxon>Brassicaceae</taxon>
        <taxon>Camelineae</taxon>
        <taxon>Arabidopsis</taxon>
    </lineage>
</organism>
<comment type="similarity">
    <text evidence="7 10">Belongs to the HD-ZIP homeobox family. Class I subfamily.</text>
</comment>
<evidence type="ECO:0000313" key="13">
    <source>
        <dbReference type="EMBL" id="CAD5319203.1"/>
    </source>
</evidence>
<evidence type="ECO:0000256" key="6">
    <source>
        <dbReference type="ARBA" id="ARBA00023242"/>
    </source>
</evidence>
<dbReference type="InterPro" id="IPR017970">
    <property type="entry name" value="Homeobox_CS"/>
</dbReference>
<dbReference type="PANTHER" id="PTHR24326">
    <property type="entry name" value="HOMEOBOX-LEUCINE ZIPPER PROTEIN"/>
    <property type="match status" value="1"/>
</dbReference>
<evidence type="ECO:0000256" key="10">
    <source>
        <dbReference type="RuleBase" id="RU369038"/>
    </source>
</evidence>
<dbReference type="CDD" id="cd00086">
    <property type="entry name" value="homeodomain"/>
    <property type="match status" value="1"/>
</dbReference>
<evidence type="ECO:0000256" key="3">
    <source>
        <dbReference type="ARBA" id="ARBA00023125"/>
    </source>
</evidence>
<dbReference type="SUPFAM" id="SSF46689">
    <property type="entry name" value="Homeodomain-like"/>
    <property type="match status" value="1"/>
</dbReference>
<feature type="compositionally biased region" description="Acidic residues" evidence="11">
    <location>
        <begin position="97"/>
        <end position="106"/>
    </location>
</feature>
<comment type="subcellular location">
    <subcellularLocation>
        <location evidence="1 8 9">Nucleus</location>
    </subcellularLocation>
</comment>
<proteinExistence type="inferred from homology"/>
<keyword evidence="5 10" id="KW-0804">Transcription</keyword>
<dbReference type="GO" id="GO:0000981">
    <property type="term" value="F:DNA-binding transcription factor activity, RNA polymerase II-specific"/>
    <property type="evidence" value="ECO:0007669"/>
    <property type="project" value="UniProtKB-UniRule"/>
</dbReference>
<dbReference type="FunFam" id="1.10.10.60:FF:000144">
    <property type="entry name" value="homeobox-leucine zipper protein ATHB-6-like"/>
    <property type="match status" value="1"/>
</dbReference>
<dbReference type="GO" id="GO:0005634">
    <property type="term" value="C:nucleus"/>
    <property type="evidence" value="ECO:0007669"/>
    <property type="project" value="UniProtKB-SubCell"/>
</dbReference>
<evidence type="ECO:0000256" key="9">
    <source>
        <dbReference type="RuleBase" id="RU000682"/>
    </source>
</evidence>
<feature type="domain" description="Homeobox" evidence="12">
    <location>
        <begin position="19"/>
        <end position="79"/>
    </location>
</feature>
<keyword evidence="6 8" id="KW-0539">Nucleus</keyword>
<comment type="function">
    <text evidence="10">Transcription factor.</text>
</comment>
<dbReference type="Proteomes" id="UP000516314">
    <property type="component" value="Chromosome 2"/>
</dbReference>
<evidence type="ECO:0000256" key="5">
    <source>
        <dbReference type="ARBA" id="ARBA00023163"/>
    </source>
</evidence>
<dbReference type="Pfam" id="PF00046">
    <property type="entry name" value="Homeodomain"/>
    <property type="match status" value="1"/>
</dbReference>
<evidence type="ECO:0000256" key="8">
    <source>
        <dbReference type="PROSITE-ProRule" id="PRU00108"/>
    </source>
</evidence>
<gene>
    <name evidence="13" type="ORF">AT9943_LOCUS7393</name>
</gene>
<evidence type="ECO:0000256" key="7">
    <source>
        <dbReference type="ARBA" id="ARBA00025748"/>
    </source>
</evidence>
<dbReference type="GO" id="GO:0000976">
    <property type="term" value="F:transcription cis-regulatory region binding"/>
    <property type="evidence" value="ECO:0007669"/>
    <property type="project" value="UniProtKB-ARBA"/>
</dbReference>
<accession>A0A7G2EE71</accession>
<evidence type="ECO:0000259" key="12">
    <source>
        <dbReference type="PROSITE" id="PS50071"/>
    </source>
</evidence>
<protein>
    <recommendedName>
        <fullName evidence="10">Homeobox-leucine zipper protein</fullName>
    </recommendedName>
    <alternativeName>
        <fullName evidence="10">HD-ZIP protein</fullName>
    </alternativeName>
    <alternativeName>
        <fullName evidence="10">Homeodomain transcription factor</fullName>
    </alternativeName>
</protein>
<dbReference type="GO" id="GO:0045893">
    <property type="term" value="P:positive regulation of DNA-templated transcription"/>
    <property type="evidence" value="ECO:0007669"/>
    <property type="project" value="UniProtKB-ARBA"/>
</dbReference>
<dbReference type="EMBL" id="LR881467">
    <property type="protein sequence ID" value="CAD5319203.1"/>
    <property type="molecule type" value="Genomic_DNA"/>
</dbReference>
<keyword evidence="3 8" id="KW-0238">DNA-binding</keyword>
<evidence type="ECO:0000256" key="4">
    <source>
        <dbReference type="ARBA" id="ARBA00023155"/>
    </source>
</evidence>
<dbReference type="PROSITE" id="PS00027">
    <property type="entry name" value="HOMEOBOX_1"/>
    <property type="match status" value="1"/>
</dbReference>
<dbReference type="PRINTS" id="PR00031">
    <property type="entry name" value="HTHREPRESSR"/>
</dbReference>
<dbReference type="AlphaFoldDB" id="A0A7G2EE71"/>
<dbReference type="SMART" id="SM00389">
    <property type="entry name" value="HOX"/>
    <property type="match status" value="1"/>
</dbReference>
<dbReference type="PANTHER" id="PTHR24326:SF547">
    <property type="entry name" value="HOMEOBOX-LEUCINE ZIPPER PROTEIN ATHB-6"/>
    <property type="match status" value="1"/>
</dbReference>
<dbReference type="Gene3D" id="1.10.10.60">
    <property type="entry name" value="Homeodomain-like"/>
    <property type="match status" value="1"/>
</dbReference>
<evidence type="ECO:0000313" key="14">
    <source>
        <dbReference type="Proteomes" id="UP000516314"/>
    </source>
</evidence>
<keyword evidence="4 8" id="KW-0371">Homeobox</keyword>
<name>A0A7G2EE71_ARATH</name>
<dbReference type="InterPro" id="IPR009057">
    <property type="entry name" value="Homeodomain-like_sf"/>
</dbReference>